<name>A0A4Q7UWJ0_PSEST</name>
<dbReference type="RefSeq" id="WP_130289055.1">
    <property type="nucleotide sequence ID" value="NZ_SHKL01000001.1"/>
</dbReference>
<dbReference type="InterPro" id="IPR029068">
    <property type="entry name" value="Glyas_Bleomycin-R_OHBP_Dase"/>
</dbReference>
<dbReference type="Gene3D" id="3.10.180.10">
    <property type="entry name" value="2,3-Dihydroxybiphenyl 1,2-Dioxygenase, domain 1"/>
    <property type="match status" value="1"/>
</dbReference>
<comment type="caution">
    <text evidence="2">The sequence shown here is derived from an EMBL/GenBank/DDBJ whole genome shotgun (WGS) entry which is preliminary data.</text>
</comment>
<evidence type="ECO:0000313" key="2">
    <source>
        <dbReference type="EMBL" id="RZT84459.1"/>
    </source>
</evidence>
<evidence type="ECO:0000313" key="3">
    <source>
        <dbReference type="Proteomes" id="UP000291591"/>
    </source>
</evidence>
<keyword evidence="2" id="KW-0223">Dioxygenase</keyword>
<dbReference type="GO" id="GO:0051213">
    <property type="term" value="F:dioxygenase activity"/>
    <property type="evidence" value="ECO:0007669"/>
    <property type="project" value="UniProtKB-KW"/>
</dbReference>
<dbReference type="SUPFAM" id="SSF54593">
    <property type="entry name" value="Glyoxalase/Bleomycin resistance protein/Dihydroxybiphenyl dioxygenase"/>
    <property type="match status" value="1"/>
</dbReference>
<dbReference type="PROSITE" id="PS51819">
    <property type="entry name" value="VOC"/>
    <property type="match status" value="1"/>
</dbReference>
<dbReference type="Pfam" id="PF00903">
    <property type="entry name" value="Glyoxalase"/>
    <property type="match status" value="1"/>
</dbReference>
<proteinExistence type="predicted"/>
<dbReference type="OrthoDB" id="9810341at2"/>
<dbReference type="AlphaFoldDB" id="A0A4Q7UWJ0"/>
<reference evidence="2 3" key="1">
    <citation type="submission" date="2019-02" db="EMBL/GenBank/DDBJ databases">
        <title>Sequencing the genomes of 1000 actinobacteria strains.</title>
        <authorList>
            <person name="Klenk H.-P."/>
        </authorList>
    </citation>
    <scope>NUCLEOTIDE SEQUENCE [LARGE SCALE GENOMIC DNA]</scope>
    <source>
        <strain evidence="2 3">DSM 45779</strain>
    </source>
</reference>
<dbReference type="InterPro" id="IPR004360">
    <property type="entry name" value="Glyas_Fos-R_dOase_dom"/>
</dbReference>
<keyword evidence="2" id="KW-0560">Oxidoreductase</keyword>
<feature type="domain" description="VOC" evidence="1">
    <location>
        <begin position="3"/>
        <end position="119"/>
    </location>
</feature>
<gene>
    <name evidence="2" type="ORF">EV383_1301</name>
</gene>
<dbReference type="EMBL" id="SHKL01000001">
    <property type="protein sequence ID" value="RZT84459.1"/>
    <property type="molecule type" value="Genomic_DNA"/>
</dbReference>
<evidence type="ECO:0000259" key="1">
    <source>
        <dbReference type="PROSITE" id="PS51819"/>
    </source>
</evidence>
<organism evidence="2 3">
    <name type="scientific">Pseudonocardia sediminis</name>
    <dbReference type="NCBI Taxonomy" id="1397368"/>
    <lineage>
        <taxon>Bacteria</taxon>
        <taxon>Bacillati</taxon>
        <taxon>Actinomycetota</taxon>
        <taxon>Actinomycetes</taxon>
        <taxon>Pseudonocardiales</taxon>
        <taxon>Pseudonocardiaceae</taxon>
        <taxon>Pseudonocardia</taxon>
    </lineage>
</organism>
<dbReference type="InterPro" id="IPR037523">
    <property type="entry name" value="VOC_core"/>
</dbReference>
<accession>A0A4Q7UWJ0</accession>
<dbReference type="Proteomes" id="UP000291591">
    <property type="component" value="Unassembled WGS sequence"/>
</dbReference>
<keyword evidence="3" id="KW-1185">Reference proteome</keyword>
<sequence>MAELNHTIVHSHDKRAGAAYLAEILDLKAPASFGPFLAVEVGGVTLDYAQFGGDVASQHYAFLVTDDEFDAAFARIVARGQTYWAGPGHQGENAINTHDGGRGLYFDDPSGHVMEILTVPYGG</sequence>
<dbReference type="CDD" id="cd08351">
    <property type="entry name" value="ChaP_like"/>
    <property type="match status" value="1"/>
</dbReference>
<protein>
    <submittedName>
        <fullName evidence="2">Glyoxalase/bleomycin resistance protein/dioxygenase superfamily protein</fullName>
    </submittedName>
</protein>